<dbReference type="Proteomes" id="UP000018851">
    <property type="component" value="Chromosome"/>
</dbReference>
<dbReference type="KEGG" id="ssan:NX02_01410"/>
<gene>
    <name evidence="2" type="ORF">NX02_01410</name>
</gene>
<dbReference type="PATRIC" id="fig|1123269.5.peg.286"/>
<evidence type="ECO:0000256" key="1">
    <source>
        <dbReference type="SAM" id="SignalP"/>
    </source>
</evidence>
<name>W0A6V3_9SPHN</name>
<accession>W0A6V3</accession>
<dbReference type="HOGENOM" id="CLU_3376089_0_0_5"/>
<evidence type="ECO:0000313" key="2">
    <source>
        <dbReference type="EMBL" id="AHE52048.1"/>
    </source>
</evidence>
<keyword evidence="3" id="KW-1185">Reference proteome</keyword>
<sequence>MTVIALFLACIAAPTLAPSHAVACDDAAPKVPLA</sequence>
<feature type="chain" id="PRO_5004785999" evidence="1">
    <location>
        <begin position="24"/>
        <end position="34"/>
    </location>
</feature>
<reference evidence="2 3" key="1">
    <citation type="submission" date="2013-07" db="EMBL/GenBank/DDBJ databases">
        <title>Completed genome of Sphingomonas sanxanigenens NX02.</title>
        <authorList>
            <person name="Ma T."/>
            <person name="Huang H."/>
            <person name="Wu M."/>
            <person name="Li X."/>
            <person name="Li G."/>
        </authorList>
    </citation>
    <scope>NUCLEOTIDE SEQUENCE [LARGE SCALE GENOMIC DNA]</scope>
    <source>
        <strain evidence="2 3">NX02</strain>
    </source>
</reference>
<proteinExistence type="predicted"/>
<dbReference type="EMBL" id="CP006644">
    <property type="protein sequence ID" value="AHE52048.1"/>
    <property type="molecule type" value="Genomic_DNA"/>
</dbReference>
<feature type="signal peptide" evidence="1">
    <location>
        <begin position="1"/>
        <end position="23"/>
    </location>
</feature>
<protein>
    <submittedName>
        <fullName evidence="2">Uncharacterized protein</fullName>
    </submittedName>
</protein>
<dbReference type="STRING" id="1123269.NX02_01410"/>
<organism evidence="2 3">
    <name type="scientific">Sphingomonas sanxanigenens DSM 19645 = NX02</name>
    <dbReference type="NCBI Taxonomy" id="1123269"/>
    <lineage>
        <taxon>Bacteria</taxon>
        <taxon>Pseudomonadati</taxon>
        <taxon>Pseudomonadota</taxon>
        <taxon>Alphaproteobacteria</taxon>
        <taxon>Sphingomonadales</taxon>
        <taxon>Sphingomonadaceae</taxon>
        <taxon>Sphingomonas</taxon>
    </lineage>
</organism>
<dbReference type="AlphaFoldDB" id="W0A6V3"/>
<evidence type="ECO:0000313" key="3">
    <source>
        <dbReference type="Proteomes" id="UP000018851"/>
    </source>
</evidence>
<keyword evidence="1" id="KW-0732">Signal</keyword>